<dbReference type="eggNOG" id="COG2755">
    <property type="taxonomic scope" value="Bacteria"/>
</dbReference>
<proteinExistence type="predicted"/>
<evidence type="ECO:0000313" key="3">
    <source>
        <dbReference type="Proteomes" id="UP000027986"/>
    </source>
</evidence>
<dbReference type="Gene3D" id="3.40.50.1110">
    <property type="entry name" value="SGNH hydrolase"/>
    <property type="match status" value="1"/>
</dbReference>
<keyword evidence="3" id="KW-1185">Reference proteome</keyword>
<evidence type="ECO:0008006" key="4">
    <source>
        <dbReference type="Google" id="ProtNLM"/>
    </source>
</evidence>
<accession>A0A075JMG9</accession>
<evidence type="ECO:0000256" key="1">
    <source>
        <dbReference type="SAM" id="MobiDB-lite"/>
    </source>
</evidence>
<evidence type="ECO:0000313" key="2">
    <source>
        <dbReference type="EMBL" id="AIF41343.1"/>
    </source>
</evidence>
<dbReference type="EMBL" id="CP008889">
    <property type="protein sequence ID" value="AIF41343.1"/>
    <property type="molecule type" value="Genomic_DNA"/>
</dbReference>
<sequence length="140" mass="14919">MAWRVPALVALVVGVLVVALFLVVDRRSSAPVADAPSPSLSGRPVVAFVGDSYSAGSEASSPDKRWTTVLSAERGWNEINVAVSGMGYDVGRPTQHYASQVAEPQRRSRARSSSPADGTTSPAACRRRPSSRACARRPRR</sequence>
<protein>
    <recommendedName>
        <fullName evidence="4">SGNH hydrolase-type esterase domain-containing protein</fullName>
    </recommendedName>
</protein>
<dbReference type="AlphaFoldDB" id="A0A075JMG9"/>
<dbReference type="InterPro" id="IPR036514">
    <property type="entry name" value="SGNH_hydro_sf"/>
</dbReference>
<dbReference type="Proteomes" id="UP000027986">
    <property type="component" value="Chromosome"/>
</dbReference>
<organism evidence="2 3">
    <name type="scientific">Dermacoccus nishinomiyaensis</name>
    <dbReference type="NCBI Taxonomy" id="1274"/>
    <lineage>
        <taxon>Bacteria</taxon>
        <taxon>Bacillati</taxon>
        <taxon>Actinomycetota</taxon>
        <taxon>Actinomycetes</taxon>
        <taxon>Micrococcales</taxon>
        <taxon>Dermacoccaceae</taxon>
        <taxon>Dermacoccus</taxon>
    </lineage>
</organism>
<feature type="compositionally biased region" description="Basic residues" evidence="1">
    <location>
        <begin position="125"/>
        <end position="140"/>
    </location>
</feature>
<reference evidence="2 3" key="1">
    <citation type="submission" date="2014-07" db="EMBL/GenBank/DDBJ databases">
        <title>Genome Sequencing of Dermacoccus nishinomiyaensis.</title>
        <authorList>
            <person name="Hong K.W."/>
            <person name="Chan K.G."/>
        </authorList>
    </citation>
    <scope>NUCLEOTIDE SEQUENCE [LARGE SCALE GENOMIC DNA]</scope>
    <source>
        <strain evidence="2 3">M25</strain>
    </source>
</reference>
<dbReference type="KEGG" id="dni:HX89_10785"/>
<name>A0A075JMG9_9MICO</name>
<dbReference type="SUPFAM" id="SSF52266">
    <property type="entry name" value="SGNH hydrolase"/>
    <property type="match status" value="1"/>
</dbReference>
<dbReference type="HOGENOM" id="CLU_1831898_0_0_11"/>
<gene>
    <name evidence="2" type="ORF">HX89_10785</name>
</gene>
<feature type="region of interest" description="Disordered" evidence="1">
    <location>
        <begin position="98"/>
        <end position="140"/>
    </location>
</feature>